<dbReference type="Proteomes" id="UP000321353">
    <property type="component" value="Chromosome"/>
</dbReference>
<organism evidence="1 2">
    <name type="scientific">Stieleria maiorica</name>
    <dbReference type="NCBI Taxonomy" id="2795974"/>
    <lineage>
        <taxon>Bacteria</taxon>
        <taxon>Pseudomonadati</taxon>
        <taxon>Planctomycetota</taxon>
        <taxon>Planctomycetia</taxon>
        <taxon>Pirellulales</taxon>
        <taxon>Pirellulaceae</taxon>
        <taxon>Stieleria</taxon>
    </lineage>
</organism>
<evidence type="ECO:0000313" key="2">
    <source>
        <dbReference type="Proteomes" id="UP000321353"/>
    </source>
</evidence>
<protein>
    <submittedName>
        <fullName evidence="1">Uncharacterized protein</fullName>
    </submittedName>
</protein>
<gene>
    <name evidence="1" type="ORF">Mal15_63830</name>
</gene>
<accession>A0A5B9MR90</accession>
<reference evidence="1 2" key="1">
    <citation type="submission" date="2019-02" db="EMBL/GenBank/DDBJ databases">
        <title>Planctomycetal bacteria perform biofilm scaping via a novel small molecule.</title>
        <authorList>
            <person name="Jeske O."/>
            <person name="Boedeker C."/>
            <person name="Wiegand S."/>
            <person name="Breitling P."/>
            <person name="Kallscheuer N."/>
            <person name="Jogler M."/>
            <person name="Rohde M."/>
            <person name="Petersen J."/>
            <person name="Medema M.H."/>
            <person name="Surup F."/>
            <person name="Jogler C."/>
        </authorList>
    </citation>
    <scope>NUCLEOTIDE SEQUENCE [LARGE SCALE GENOMIC DNA]</scope>
    <source>
        <strain evidence="1 2">Mal15</strain>
    </source>
</reference>
<dbReference type="EMBL" id="CP036264">
    <property type="protein sequence ID" value="QEG02296.1"/>
    <property type="molecule type" value="Genomic_DNA"/>
</dbReference>
<dbReference type="AlphaFoldDB" id="A0A5B9MR90"/>
<keyword evidence="2" id="KW-1185">Reference proteome</keyword>
<sequence>MNWASESGTSCCVAEQVVVAGDANDAIELVGKRIPNGSYVTGSATLIECGVRIEVAGQKHANPPVGEAEIWNYLMGKDRRQDFTEKTKWFAASRFESLASLQISSGDDR</sequence>
<dbReference type="KEGG" id="smam:Mal15_63830"/>
<proteinExistence type="predicted"/>
<evidence type="ECO:0000313" key="1">
    <source>
        <dbReference type="EMBL" id="QEG02296.1"/>
    </source>
</evidence>
<name>A0A5B9MR90_9BACT</name>